<dbReference type="AlphaFoldDB" id="A0A224Y8G1"/>
<organism evidence="2">
    <name type="scientific">Rhipicephalus zambeziensis</name>
    <dbReference type="NCBI Taxonomy" id="60191"/>
    <lineage>
        <taxon>Eukaryota</taxon>
        <taxon>Metazoa</taxon>
        <taxon>Ecdysozoa</taxon>
        <taxon>Arthropoda</taxon>
        <taxon>Chelicerata</taxon>
        <taxon>Arachnida</taxon>
        <taxon>Acari</taxon>
        <taxon>Parasitiformes</taxon>
        <taxon>Ixodida</taxon>
        <taxon>Ixodoidea</taxon>
        <taxon>Ixodidae</taxon>
        <taxon>Rhipicephalinae</taxon>
        <taxon>Rhipicephalus</taxon>
        <taxon>Rhipicephalus</taxon>
    </lineage>
</organism>
<feature type="region of interest" description="Disordered" evidence="1">
    <location>
        <begin position="1"/>
        <end position="64"/>
    </location>
</feature>
<evidence type="ECO:0000313" key="2">
    <source>
        <dbReference type="EMBL" id="MAA13938.1"/>
    </source>
</evidence>
<proteinExistence type="predicted"/>
<accession>A0A224Y8G1</accession>
<sequence>MAERNSDETAGPSHPRTDVQNMDILVVASVLRDSTEGSSVEEMSRDSQPALDNEKTTSGADNTLRRPADSKLLLEAHIRDIWEQLCVDLVDRKVWKVDKFDTLTSLDAYSEDVRHYPVEDDRIRMKKRRHAALRLRSNPERWSRIALNAMRELATDSSGPAVANLVQSGFLAAFKDFAVHTRYFQLTKNLMESAGITVFVAGHASSSIHDIDKLDPIMLAGYSERWEDTKHTALWHVCVGSHFSINTHHQQNELWHLEDSDDKERRCWKALPEVLCDKASRKLQKELNGVVSPDMWEVDKKFYLGMPEVWLDRVTRMAKQLAERRPSEQSNITVT</sequence>
<protein>
    <submittedName>
        <fullName evidence="2">Uncharacterized protein</fullName>
    </submittedName>
</protein>
<evidence type="ECO:0000256" key="1">
    <source>
        <dbReference type="SAM" id="MobiDB-lite"/>
    </source>
</evidence>
<name>A0A224Y8G1_9ACAR</name>
<reference evidence="2" key="1">
    <citation type="journal article" date="2017" name="Parasit. Vectors">
        <title>Sialotranscriptomics of Rhipicephalus zambeziensis reveals intricate expression profiles of secretory proteins and suggests tight temporal transcriptional regulation during blood-feeding.</title>
        <authorList>
            <person name="de Castro M.H."/>
            <person name="de Klerk D."/>
            <person name="Pienaar R."/>
            <person name="Rees D.J.G."/>
            <person name="Mans B.J."/>
        </authorList>
    </citation>
    <scope>NUCLEOTIDE SEQUENCE</scope>
    <source>
        <tissue evidence="2">Salivary glands</tissue>
    </source>
</reference>
<dbReference type="EMBL" id="GFPF01002792">
    <property type="protein sequence ID" value="MAA13938.1"/>
    <property type="molecule type" value="Transcribed_RNA"/>
</dbReference>